<proteinExistence type="predicted"/>
<sequence length="70" mass="8319">MAECRIYAFGVQQPFDCYFHTAGGVVLIYNIDRPRNDLMRESGVKRYETREAFSATIIHFRYIYPCDDRM</sequence>
<dbReference type="AlphaFoldDB" id="A0A1G6IIE0"/>
<gene>
    <name evidence="1" type="ORF">SAMN04488112_102223</name>
</gene>
<protein>
    <submittedName>
        <fullName evidence="1">Uncharacterized protein</fullName>
    </submittedName>
</protein>
<name>A0A1G6IIE0_9BACL</name>
<keyword evidence="2" id="KW-1185">Reference proteome</keyword>
<organism evidence="1 2">
    <name type="scientific">Melghirimyces thermohalophilus</name>
    <dbReference type="NCBI Taxonomy" id="1236220"/>
    <lineage>
        <taxon>Bacteria</taxon>
        <taxon>Bacillati</taxon>
        <taxon>Bacillota</taxon>
        <taxon>Bacilli</taxon>
        <taxon>Bacillales</taxon>
        <taxon>Thermoactinomycetaceae</taxon>
        <taxon>Melghirimyces</taxon>
    </lineage>
</organism>
<dbReference type="STRING" id="1236220.SAMN04488112_102223"/>
<dbReference type="Proteomes" id="UP000199387">
    <property type="component" value="Unassembled WGS sequence"/>
</dbReference>
<dbReference type="EMBL" id="FMZA01000002">
    <property type="protein sequence ID" value="SDC05496.1"/>
    <property type="molecule type" value="Genomic_DNA"/>
</dbReference>
<accession>A0A1G6IIE0</accession>
<evidence type="ECO:0000313" key="2">
    <source>
        <dbReference type="Proteomes" id="UP000199387"/>
    </source>
</evidence>
<evidence type="ECO:0000313" key="1">
    <source>
        <dbReference type="EMBL" id="SDC05496.1"/>
    </source>
</evidence>
<reference evidence="1 2" key="1">
    <citation type="submission" date="2016-10" db="EMBL/GenBank/DDBJ databases">
        <authorList>
            <person name="de Groot N.N."/>
        </authorList>
    </citation>
    <scope>NUCLEOTIDE SEQUENCE [LARGE SCALE GENOMIC DNA]</scope>
    <source>
        <strain evidence="1 2">DSM 45514</strain>
    </source>
</reference>